<keyword evidence="3" id="KW-1185">Reference proteome</keyword>
<keyword evidence="1" id="KW-0812">Transmembrane</keyword>
<gene>
    <name evidence="2" type="ORF">QRX50_28525</name>
</gene>
<dbReference type="EMBL" id="CP127294">
    <property type="protein sequence ID" value="WIX75454.1"/>
    <property type="molecule type" value="Genomic_DNA"/>
</dbReference>
<dbReference type="Proteomes" id="UP001236014">
    <property type="component" value="Chromosome"/>
</dbReference>
<evidence type="ECO:0000313" key="2">
    <source>
        <dbReference type="EMBL" id="WIX75454.1"/>
    </source>
</evidence>
<dbReference type="AlphaFoldDB" id="A0A9Y2I9G4"/>
<evidence type="ECO:0000313" key="3">
    <source>
        <dbReference type="Proteomes" id="UP001236014"/>
    </source>
</evidence>
<dbReference type="RefSeq" id="WP_285966225.1">
    <property type="nucleotide sequence ID" value="NZ_CP127294.1"/>
</dbReference>
<name>A0A9Y2I9G4_9PSEU</name>
<proteinExistence type="predicted"/>
<feature type="transmembrane region" description="Helical" evidence="1">
    <location>
        <begin position="202"/>
        <end position="226"/>
    </location>
</feature>
<sequence length="228" mass="25149">MTVKRRGLLDQQQALGRHRRRLGRVHVTIDDLQALRELLDEGLADGATRTEFEFDGGSFEEPADLPKLSDAELRRIVVKSANVEVILSSTQAVAIGERHLSEAVYTRWARARQTKDRPGPRPSARYRAAAWPYLLAAVMAVVTPVRIVPDMGASGWFLGGGVTFLAVVSGTWSLQRLPESYAAVHALSNEDYRKHRTQASHAWRSSVIGSVAVLVTLVIGVLSFILKK</sequence>
<reference evidence="2 3" key="1">
    <citation type="submission" date="2023-06" db="EMBL/GenBank/DDBJ databases">
        <authorList>
            <person name="Oyuntsetseg B."/>
            <person name="Kim S.B."/>
        </authorList>
    </citation>
    <scope>NUCLEOTIDE SEQUENCE [LARGE SCALE GENOMIC DNA]</scope>
    <source>
        <strain evidence="2 3">2-15</strain>
    </source>
</reference>
<protein>
    <submittedName>
        <fullName evidence="2">Uncharacterized protein</fullName>
    </submittedName>
</protein>
<dbReference type="KEGG" id="acab:QRX50_28525"/>
<feature type="transmembrane region" description="Helical" evidence="1">
    <location>
        <begin position="130"/>
        <end position="149"/>
    </location>
</feature>
<keyword evidence="1" id="KW-1133">Transmembrane helix</keyword>
<organism evidence="2 3">
    <name type="scientific">Amycolatopsis carbonis</name>
    <dbReference type="NCBI Taxonomy" id="715471"/>
    <lineage>
        <taxon>Bacteria</taxon>
        <taxon>Bacillati</taxon>
        <taxon>Actinomycetota</taxon>
        <taxon>Actinomycetes</taxon>
        <taxon>Pseudonocardiales</taxon>
        <taxon>Pseudonocardiaceae</taxon>
        <taxon>Amycolatopsis</taxon>
    </lineage>
</organism>
<keyword evidence="1" id="KW-0472">Membrane</keyword>
<feature type="transmembrane region" description="Helical" evidence="1">
    <location>
        <begin position="155"/>
        <end position="174"/>
    </location>
</feature>
<accession>A0A9Y2I9G4</accession>
<evidence type="ECO:0000256" key="1">
    <source>
        <dbReference type="SAM" id="Phobius"/>
    </source>
</evidence>